<keyword evidence="2" id="KW-1185">Reference proteome</keyword>
<name>A0ABQ0M6E1_MYCCL</name>
<gene>
    <name evidence="1" type="ORF">MCHLO_15252</name>
</gene>
<sequence length="339" mass="37887">MSSPTSEKSRLKKSSDLTFQACWSMTTNWTGKLLGKTHSTELSDKGCIQSRSHLPILSNSYKSRPPLDSLKLDGVSITVATHLSDDALYAEKVRALKRESSQVAARRHIVNDNETSSRVFLDNMILEGAKTAQEVVNMHQDVDESLRLRHDLLPLKQPIEGSAAVSSWLVMRHDVDMPPQKVAPDGIHLHGIFDYFLQWVSTEHVAQAINRGKLLRASDISGLNEYPKSCATFVAEVSAKERLSDEKTIPRVVSQRVAQLVQSKRDSVVAILSDGLRYQFFHVRRKMPQEMHSGGKHFAYECTRILNAEYDLDAPVVLKLLVAAMIGDPNDFPALARIC</sequence>
<reference evidence="1" key="1">
    <citation type="submission" date="2014-09" db="EMBL/GenBank/DDBJ databases">
        <title>Genome sequence of the luminous mushroom Mycena chlorophos for searching fungal bioluminescence genes.</title>
        <authorList>
            <person name="Tanaka Y."/>
            <person name="Kasuga D."/>
            <person name="Oba Y."/>
            <person name="Hase S."/>
            <person name="Sato K."/>
            <person name="Oba Y."/>
            <person name="Sakakibara Y."/>
        </authorList>
    </citation>
    <scope>NUCLEOTIDE SEQUENCE</scope>
</reference>
<accession>A0ABQ0M6E1</accession>
<dbReference type="EMBL" id="DF849791">
    <property type="protein sequence ID" value="GAT58875.1"/>
    <property type="molecule type" value="Genomic_DNA"/>
</dbReference>
<evidence type="ECO:0000313" key="2">
    <source>
        <dbReference type="Proteomes" id="UP000815677"/>
    </source>
</evidence>
<dbReference type="Proteomes" id="UP000815677">
    <property type="component" value="Unassembled WGS sequence"/>
</dbReference>
<organism evidence="1 2">
    <name type="scientific">Mycena chlorophos</name>
    <name type="common">Agaric fungus</name>
    <name type="synonym">Agaricus chlorophos</name>
    <dbReference type="NCBI Taxonomy" id="658473"/>
    <lineage>
        <taxon>Eukaryota</taxon>
        <taxon>Fungi</taxon>
        <taxon>Dikarya</taxon>
        <taxon>Basidiomycota</taxon>
        <taxon>Agaricomycotina</taxon>
        <taxon>Agaricomycetes</taxon>
        <taxon>Agaricomycetidae</taxon>
        <taxon>Agaricales</taxon>
        <taxon>Marasmiineae</taxon>
        <taxon>Mycenaceae</taxon>
        <taxon>Mycena</taxon>
    </lineage>
</organism>
<proteinExistence type="predicted"/>
<evidence type="ECO:0000313" key="1">
    <source>
        <dbReference type="EMBL" id="GAT58875.1"/>
    </source>
</evidence>
<protein>
    <submittedName>
        <fullName evidence="1">Uncharacterized protein</fullName>
    </submittedName>
</protein>